<dbReference type="PANTHER" id="PTHR36933:SF1">
    <property type="entry name" value="SLL0788 PROTEIN"/>
    <property type="match status" value="1"/>
</dbReference>
<evidence type="ECO:0000313" key="4">
    <source>
        <dbReference type="Proteomes" id="UP000183287"/>
    </source>
</evidence>
<sequence length="196" mass="22829">MNYLIKGKIMSFLFFMVLALILSGQSMANSPAPKEATAKFEIRFMEGMIDHHAMAVHMAQMCIQKEIQDELKSLCNSIATSQQQEIKLMQGWLNDWYDIQHEPEMSKSDSKQMEKLDSLNGAKFEIEFMKNMIKHHWQAVIEGSQCIERAYHDELETLCENIILTQATEIKQMRTWLCEWHNICGSRPKDNNHENS</sequence>
<dbReference type="InterPro" id="IPR012347">
    <property type="entry name" value="Ferritin-like"/>
</dbReference>
<organism evidence="3 4">
    <name type="scientific">Nitrosomonas communis</name>
    <dbReference type="NCBI Taxonomy" id="44574"/>
    <lineage>
        <taxon>Bacteria</taxon>
        <taxon>Pseudomonadati</taxon>
        <taxon>Pseudomonadota</taxon>
        <taxon>Betaproteobacteria</taxon>
        <taxon>Nitrosomonadales</taxon>
        <taxon>Nitrosomonadaceae</taxon>
        <taxon>Nitrosomonas</taxon>
    </lineage>
</organism>
<dbReference type="Pfam" id="PF03713">
    <property type="entry name" value="DUF305"/>
    <property type="match status" value="1"/>
</dbReference>
<evidence type="ECO:0000259" key="2">
    <source>
        <dbReference type="Pfam" id="PF03713"/>
    </source>
</evidence>
<dbReference type="Gene3D" id="1.20.1260.10">
    <property type="match status" value="1"/>
</dbReference>
<accession>A0A1I4TXS0</accession>
<dbReference type="InterPro" id="IPR005183">
    <property type="entry name" value="DUF305_CopM-like"/>
</dbReference>
<dbReference type="RefSeq" id="WP_074906595.1">
    <property type="nucleotide sequence ID" value="NZ_FOUB01000056.1"/>
</dbReference>
<proteinExistence type="predicted"/>
<protein>
    <submittedName>
        <fullName evidence="3">Uncharacterized conserved protein, DUF305 family</fullName>
    </submittedName>
</protein>
<evidence type="ECO:0000256" key="1">
    <source>
        <dbReference type="SAM" id="SignalP"/>
    </source>
</evidence>
<dbReference type="AlphaFoldDB" id="A0A1I4TXS0"/>
<keyword evidence="4" id="KW-1185">Reference proteome</keyword>
<feature type="chain" id="PRO_5010184095" evidence="1">
    <location>
        <begin position="29"/>
        <end position="196"/>
    </location>
</feature>
<evidence type="ECO:0000313" key="3">
    <source>
        <dbReference type="EMBL" id="SFM81417.1"/>
    </source>
</evidence>
<gene>
    <name evidence="3" type="ORF">SAMN05421863_10563</name>
</gene>
<feature type="signal peptide" evidence="1">
    <location>
        <begin position="1"/>
        <end position="28"/>
    </location>
</feature>
<dbReference type="PANTHER" id="PTHR36933">
    <property type="entry name" value="SLL0788 PROTEIN"/>
    <property type="match status" value="1"/>
</dbReference>
<reference evidence="4" key="1">
    <citation type="submission" date="2016-10" db="EMBL/GenBank/DDBJ databases">
        <authorList>
            <person name="Varghese N."/>
            <person name="Submissions S."/>
        </authorList>
    </citation>
    <scope>NUCLEOTIDE SEQUENCE [LARGE SCALE GENOMIC DNA]</scope>
    <source>
        <strain evidence="4">Nm44</strain>
    </source>
</reference>
<name>A0A1I4TXS0_9PROT</name>
<feature type="domain" description="DUF305" evidence="2">
    <location>
        <begin position="41"/>
        <end position="177"/>
    </location>
</feature>
<dbReference type="EMBL" id="FOUB01000056">
    <property type="protein sequence ID" value="SFM81417.1"/>
    <property type="molecule type" value="Genomic_DNA"/>
</dbReference>
<dbReference type="OrthoDB" id="7006446at2"/>
<dbReference type="Proteomes" id="UP000183287">
    <property type="component" value="Unassembled WGS sequence"/>
</dbReference>
<keyword evidence="1" id="KW-0732">Signal</keyword>